<proteinExistence type="predicted"/>
<evidence type="ECO:0000313" key="2">
    <source>
        <dbReference type="Proteomes" id="UP001378592"/>
    </source>
</evidence>
<dbReference type="EMBL" id="JAZDUA010000354">
    <property type="protein sequence ID" value="KAK7793965.1"/>
    <property type="molecule type" value="Genomic_DNA"/>
</dbReference>
<reference evidence="1 2" key="1">
    <citation type="submission" date="2024-03" db="EMBL/GenBank/DDBJ databases">
        <title>The genome assembly and annotation of the cricket Gryllus longicercus Weissman &amp; Gray.</title>
        <authorList>
            <person name="Szrajer S."/>
            <person name="Gray D."/>
            <person name="Ylla G."/>
        </authorList>
    </citation>
    <scope>NUCLEOTIDE SEQUENCE [LARGE SCALE GENOMIC DNA]</scope>
    <source>
        <strain evidence="1">DAG 2021-001</strain>
        <tissue evidence="1">Whole body minus gut</tissue>
    </source>
</reference>
<dbReference type="Proteomes" id="UP001378592">
    <property type="component" value="Unassembled WGS sequence"/>
</dbReference>
<keyword evidence="2" id="KW-1185">Reference proteome</keyword>
<accession>A0AAN9VCW3</accession>
<comment type="caution">
    <text evidence="1">The sequence shown here is derived from an EMBL/GenBank/DDBJ whole genome shotgun (WGS) entry which is preliminary data.</text>
</comment>
<evidence type="ECO:0000313" key="1">
    <source>
        <dbReference type="EMBL" id="KAK7793965.1"/>
    </source>
</evidence>
<protein>
    <submittedName>
        <fullName evidence="1">Uncharacterized protein</fullName>
    </submittedName>
</protein>
<dbReference type="AlphaFoldDB" id="A0AAN9VCW3"/>
<organism evidence="1 2">
    <name type="scientific">Gryllus longicercus</name>
    <dbReference type="NCBI Taxonomy" id="2509291"/>
    <lineage>
        <taxon>Eukaryota</taxon>
        <taxon>Metazoa</taxon>
        <taxon>Ecdysozoa</taxon>
        <taxon>Arthropoda</taxon>
        <taxon>Hexapoda</taxon>
        <taxon>Insecta</taxon>
        <taxon>Pterygota</taxon>
        <taxon>Neoptera</taxon>
        <taxon>Polyneoptera</taxon>
        <taxon>Orthoptera</taxon>
        <taxon>Ensifera</taxon>
        <taxon>Gryllidea</taxon>
        <taxon>Grylloidea</taxon>
        <taxon>Gryllidae</taxon>
        <taxon>Gryllinae</taxon>
        <taxon>Gryllus</taxon>
    </lineage>
</organism>
<gene>
    <name evidence="1" type="ORF">R5R35_005827</name>
</gene>
<sequence length="57" mass="6664">MDHIELLAESVIKLEEIKQEPEDSIVEPVWNSTIKQEPEDCCRACLELHTPRGLRKY</sequence>
<name>A0AAN9VCW3_9ORTH</name>